<dbReference type="InterPro" id="IPR002545">
    <property type="entry name" value="CheW-lke_dom"/>
</dbReference>
<comment type="caution">
    <text evidence="2">The sequence shown here is derived from an EMBL/GenBank/DDBJ whole genome shotgun (WGS) entry which is preliminary data.</text>
</comment>
<dbReference type="AlphaFoldDB" id="A0A1V4HPS8"/>
<dbReference type="GO" id="GO:0006935">
    <property type="term" value="P:chemotaxis"/>
    <property type="evidence" value="ECO:0007669"/>
    <property type="project" value="InterPro"/>
</dbReference>
<organism evidence="2 3">
    <name type="scientific">Paenibacillus ferrarius</name>
    <dbReference type="NCBI Taxonomy" id="1469647"/>
    <lineage>
        <taxon>Bacteria</taxon>
        <taxon>Bacillati</taxon>
        <taxon>Bacillota</taxon>
        <taxon>Bacilli</taxon>
        <taxon>Bacillales</taxon>
        <taxon>Paenibacillaceae</taxon>
        <taxon>Paenibacillus</taxon>
    </lineage>
</organism>
<dbReference type="GO" id="GO:0005829">
    <property type="term" value="C:cytosol"/>
    <property type="evidence" value="ECO:0007669"/>
    <property type="project" value="TreeGrafter"/>
</dbReference>
<dbReference type="GO" id="GO:0007165">
    <property type="term" value="P:signal transduction"/>
    <property type="evidence" value="ECO:0007669"/>
    <property type="project" value="InterPro"/>
</dbReference>
<evidence type="ECO:0000259" key="1">
    <source>
        <dbReference type="PROSITE" id="PS50851"/>
    </source>
</evidence>
<name>A0A1V4HPS8_9BACL</name>
<dbReference type="OrthoDB" id="9794382at2"/>
<dbReference type="EMBL" id="MBTG01000004">
    <property type="protein sequence ID" value="OPH60267.1"/>
    <property type="molecule type" value="Genomic_DNA"/>
</dbReference>
<evidence type="ECO:0000313" key="2">
    <source>
        <dbReference type="EMBL" id="OPH60267.1"/>
    </source>
</evidence>
<accession>A0A1V4HPS8</accession>
<dbReference type="Gene3D" id="2.30.30.40">
    <property type="entry name" value="SH3 Domains"/>
    <property type="match status" value="1"/>
</dbReference>
<dbReference type="STRING" id="1469647.BC351_17365"/>
<dbReference type="SUPFAM" id="SSF50341">
    <property type="entry name" value="CheW-like"/>
    <property type="match status" value="1"/>
</dbReference>
<dbReference type="RefSeq" id="WP_079409729.1">
    <property type="nucleotide sequence ID" value="NZ_MBTG01000004.1"/>
</dbReference>
<dbReference type="Pfam" id="PF01584">
    <property type="entry name" value="CheW"/>
    <property type="match status" value="1"/>
</dbReference>
<gene>
    <name evidence="2" type="ORF">BC351_17365</name>
</gene>
<keyword evidence="3" id="KW-1185">Reference proteome</keyword>
<dbReference type="Proteomes" id="UP000190626">
    <property type="component" value="Unassembled WGS sequence"/>
</dbReference>
<dbReference type="PANTHER" id="PTHR22617:SF23">
    <property type="entry name" value="CHEMOTAXIS PROTEIN CHEW"/>
    <property type="match status" value="1"/>
</dbReference>
<feature type="domain" description="CheW-like" evidence="1">
    <location>
        <begin position="7"/>
        <end position="145"/>
    </location>
</feature>
<dbReference type="InterPro" id="IPR039315">
    <property type="entry name" value="CheW"/>
</dbReference>
<dbReference type="SMART" id="SM00260">
    <property type="entry name" value="CheW"/>
    <property type="match status" value="1"/>
</dbReference>
<dbReference type="InterPro" id="IPR036061">
    <property type="entry name" value="CheW-like_dom_sf"/>
</dbReference>
<proteinExistence type="predicted"/>
<protein>
    <recommendedName>
        <fullName evidence="1">CheW-like domain-containing protein</fullName>
    </recommendedName>
</protein>
<dbReference type="Gene3D" id="2.40.50.180">
    <property type="entry name" value="CheA-289, Domain 4"/>
    <property type="match status" value="1"/>
</dbReference>
<sequence length="148" mass="16957">MTTSTLPPLYVECQIKQEYYAFSIMHIQEIIKMHEITELPGANHRLRGVINLRGHIIPIYCLRSMLQLRPEPDTKQTRIMIVNLSGKTVGLIVDGVSRVIRFAETKPVSEEFGHQGRVYLQAIGQSEDRFVGILDVQELFVQEVRGHE</sequence>
<dbReference type="PANTHER" id="PTHR22617">
    <property type="entry name" value="CHEMOTAXIS SENSOR HISTIDINE KINASE-RELATED"/>
    <property type="match status" value="1"/>
</dbReference>
<evidence type="ECO:0000313" key="3">
    <source>
        <dbReference type="Proteomes" id="UP000190626"/>
    </source>
</evidence>
<reference evidence="3" key="1">
    <citation type="submission" date="2016-07" db="EMBL/GenBank/DDBJ databases">
        <authorList>
            <person name="Florea S."/>
            <person name="Webb J.S."/>
            <person name="Jaromczyk J."/>
            <person name="Schardl C.L."/>
        </authorList>
    </citation>
    <scope>NUCLEOTIDE SEQUENCE [LARGE SCALE GENOMIC DNA]</scope>
    <source>
        <strain evidence="3">CY1</strain>
    </source>
</reference>
<dbReference type="PROSITE" id="PS50851">
    <property type="entry name" value="CHEW"/>
    <property type="match status" value="1"/>
</dbReference>